<dbReference type="EMBL" id="CP003130">
    <property type="protein sequence ID" value="AEU35773.1"/>
    <property type="molecule type" value="Genomic_DNA"/>
</dbReference>
<evidence type="ECO:0000313" key="6">
    <source>
        <dbReference type="EMBL" id="AEU37051.1"/>
    </source>
</evidence>
<evidence type="ECO:0000313" key="7">
    <source>
        <dbReference type="EMBL" id="AEU37527.1"/>
    </source>
</evidence>
<dbReference type="KEGG" id="gma:AciX8_1430"/>
<accession>G8NNM6</accession>
<evidence type="ECO:0000313" key="4">
    <source>
        <dbReference type="EMBL" id="AEU34811.1"/>
    </source>
</evidence>
<dbReference type="PROSITE" id="PS01043">
    <property type="entry name" value="TRANSPOSASE_IS30"/>
    <property type="match status" value="1"/>
</dbReference>
<dbReference type="EMBL" id="CP003130">
    <property type="protein sequence ID" value="AEU37527.1"/>
    <property type="molecule type" value="Genomic_DNA"/>
</dbReference>
<evidence type="ECO:0000256" key="2">
    <source>
        <dbReference type="ARBA" id="ARBA00006363"/>
    </source>
</evidence>
<name>G8NNM6_GRAMM</name>
<feature type="domain" description="Integrase catalytic" evidence="3">
    <location>
        <begin position="188"/>
        <end position="341"/>
    </location>
</feature>
<dbReference type="GO" id="GO:0006313">
    <property type="term" value="P:DNA transposition"/>
    <property type="evidence" value="ECO:0007669"/>
    <property type="project" value="InterPro"/>
</dbReference>
<dbReference type="GO" id="GO:0004803">
    <property type="term" value="F:transposase activity"/>
    <property type="evidence" value="ECO:0007669"/>
    <property type="project" value="InterPro"/>
</dbReference>
<dbReference type="GO" id="GO:0003677">
    <property type="term" value="F:DNA binding"/>
    <property type="evidence" value="ECO:0007669"/>
    <property type="project" value="InterPro"/>
</dbReference>
<dbReference type="PANTHER" id="PTHR10948">
    <property type="entry name" value="TRANSPOSASE"/>
    <property type="match status" value="1"/>
</dbReference>
<dbReference type="EMBL" id="CP003130">
    <property type="protein sequence ID" value="AEU34811.1"/>
    <property type="molecule type" value="Genomic_DNA"/>
</dbReference>
<dbReference type="KEGG" id="gma:AciX8_3226"/>
<evidence type="ECO:0000259" key="3">
    <source>
        <dbReference type="PROSITE" id="PS50994"/>
    </source>
</evidence>
<comment type="similarity">
    <text evidence="2">Belongs to the transposase IS30 family.</text>
</comment>
<dbReference type="Proteomes" id="UP000007113">
    <property type="component" value="Chromosome"/>
</dbReference>
<dbReference type="EMBL" id="CP003130">
    <property type="protein sequence ID" value="AEU37051.1"/>
    <property type="molecule type" value="Genomic_DNA"/>
</dbReference>
<dbReference type="KEGG" id="gma:AciX8_0458"/>
<organism evidence="4 8">
    <name type="scientific">Granulicella mallensis (strain ATCC BAA-1857 / DSM 23137 / MP5ACTX8)</name>
    <dbReference type="NCBI Taxonomy" id="682795"/>
    <lineage>
        <taxon>Bacteria</taxon>
        <taxon>Pseudomonadati</taxon>
        <taxon>Acidobacteriota</taxon>
        <taxon>Terriglobia</taxon>
        <taxon>Terriglobales</taxon>
        <taxon>Acidobacteriaceae</taxon>
        <taxon>Granulicella</taxon>
    </lineage>
</organism>
<sequence>MGRTYKQFSMEERCLLQTQLSMGWRPAAIAAGLQRARSTVTREMGRNGWHVAQPSPKGGRRFIAGGYSAVTADRRARRLQRMPRVARKLVPGTLVWDLVVAELGRGLSPEQVGFTLRRMPDPVRLSHETIYTALYAMPRGELRARVMTMLRRRRMSRRSRSKAAVDPNRRHFIDPIKLIDQRPEEVGLRLVPGHWEGDLIKGRLNQSRVGVLVERTTLFLALVKLEDGSAKTCAEGFARILNRFASQMRRSMTYDQGREMAQHKWLEQQTGIEVYFAHPHSPWERGINENTNGLLRQFLPKGQDLGHFSQQQLDDIAMLMNARIRKSLGKRAPAELFLPEGAFDFVEFWQNPGMFTNVALGA</sequence>
<dbReference type="RefSeq" id="WP_014263695.1">
    <property type="nucleotide sequence ID" value="NC_016631.1"/>
</dbReference>
<evidence type="ECO:0000313" key="5">
    <source>
        <dbReference type="EMBL" id="AEU35773.1"/>
    </source>
</evidence>
<dbReference type="KEGG" id="gma:AciX8_2741"/>
<dbReference type="NCBIfam" id="NF033563">
    <property type="entry name" value="transpos_IS30"/>
    <property type="match status" value="1"/>
</dbReference>
<dbReference type="InterPro" id="IPR053392">
    <property type="entry name" value="Transposase_IS30-like"/>
</dbReference>
<dbReference type="Pfam" id="PF00665">
    <property type="entry name" value="rve"/>
    <property type="match status" value="1"/>
</dbReference>
<proteinExistence type="inferred from homology"/>
<dbReference type="PROSITE" id="PS50994">
    <property type="entry name" value="INTEGRASE"/>
    <property type="match status" value="1"/>
</dbReference>
<dbReference type="InterPro" id="IPR036397">
    <property type="entry name" value="RNaseH_sf"/>
</dbReference>
<dbReference type="InterPro" id="IPR012337">
    <property type="entry name" value="RNaseH-like_sf"/>
</dbReference>
<dbReference type="PANTHER" id="PTHR10948:SF23">
    <property type="entry name" value="TRANSPOSASE INSI FOR INSERTION SEQUENCE ELEMENT IS30A-RELATED"/>
    <property type="match status" value="1"/>
</dbReference>
<dbReference type="OrthoDB" id="104449at2"/>
<dbReference type="HOGENOM" id="CLU_035706_0_1_0"/>
<protein>
    <submittedName>
        <fullName evidence="4">Integrase catalytic region</fullName>
    </submittedName>
</protein>
<dbReference type="InterPro" id="IPR051917">
    <property type="entry name" value="Transposase-Integrase"/>
</dbReference>
<gene>
    <name evidence="4" type="ordered locus">AciX8_0458</name>
    <name evidence="5" type="ordered locus">AciX8_1430</name>
    <name evidence="6" type="ordered locus">AciX8_2741</name>
    <name evidence="7" type="ordered locus">AciX8_3226</name>
</gene>
<dbReference type="SUPFAM" id="SSF53098">
    <property type="entry name" value="Ribonuclease H-like"/>
    <property type="match status" value="1"/>
</dbReference>
<evidence type="ECO:0000256" key="1">
    <source>
        <dbReference type="ARBA" id="ARBA00002190"/>
    </source>
</evidence>
<dbReference type="Gene3D" id="3.30.420.10">
    <property type="entry name" value="Ribonuclease H-like superfamily/Ribonuclease H"/>
    <property type="match status" value="1"/>
</dbReference>
<dbReference type="InterPro" id="IPR001598">
    <property type="entry name" value="Transposase_IS30_CS"/>
</dbReference>
<reference evidence="4 8" key="1">
    <citation type="submission" date="2011-11" db="EMBL/GenBank/DDBJ databases">
        <title>Complete sequence of Granulicella mallensis MP5ACTX8.</title>
        <authorList>
            <consortium name="US DOE Joint Genome Institute"/>
            <person name="Lucas S."/>
            <person name="Copeland A."/>
            <person name="Lapidus A."/>
            <person name="Cheng J.-F."/>
            <person name="Goodwin L."/>
            <person name="Pitluck S."/>
            <person name="Peters L."/>
            <person name="Lu M."/>
            <person name="Detter J.C."/>
            <person name="Han C."/>
            <person name="Tapia R."/>
            <person name="Land M."/>
            <person name="Hauser L."/>
            <person name="Kyrpides N."/>
            <person name="Ivanova N."/>
            <person name="Mikhailova N."/>
            <person name="Pagani I."/>
            <person name="Rawat S."/>
            <person name="Mannisto M."/>
            <person name="Haggblom M."/>
            <person name="Woyke T."/>
        </authorList>
    </citation>
    <scope>NUCLEOTIDE SEQUENCE [LARGE SCALE GENOMIC DNA]</scope>
    <source>
        <strain evidence="8">ATCC BAA-1857 / DSM 23137 / MP5ACTX8</strain>
        <strain evidence="4">MP5ACTX8</strain>
    </source>
</reference>
<dbReference type="eggNOG" id="COG2826">
    <property type="taxonomic scope" value="Bacteria"/>
</dbReference>
<dbReference type="GO" id="GO:0015074">
    <property type="term" value="P:DNA integration"/>
    <property type="evidence" value="ECO:0007669"/>
    <property type="project" value="InterPro"/>
</dbReference>
<dbReference type="STRING" id="682795.AciX8_0458"/>
<keyword evidence="8" id="KW-1185">Reference proteome</keyword>
<dbReference type="GO" id="GO:0005829">
    <property type="term" value="C:cytosol"/>
    <property type="evidence" value="ECO:0007669"/>
    <property type="project" value="TreeGrafter"/>
</dbReference>
<comment type="function">
    <text evidence="1">Required for the transposition of the insertion element.</text>
</comment>
<evidence type="ECO:0000313" key="8">
    <source>
        <dbReference type="Proteomes" id="UP000007113"/>
    </source>
</evidence>
<dbReference type="AlphaFoldDB" id="G8NNM6"/>
<dbReference type="InterPro" id="IPR001584">
    <property type="entry name" value="Integrase_cat-core"/>
</dbReference>